<proteinExistence type="predicted"/>
<dbReference type="Proteomes" id="UP000321077">
    <property type="component" value="Segment"/>
</dbReference>
<gene>
    <name evidence="1" type="ORF">IttPL_0055</name>
</gene>
<evidence type="ECO:0000313" key="2">
    <source>
        <dbReference type="Proteomes" id="UP000321077"/>
    </source>
</evidence>
<reference evidence="1 2" key="1">
    <citation type="submission" date="2019-01" db="EMBL/GenBank/DDBJ databases">
        <title>Genomic characterization of Pseudomonas aeruginosa lytic bacteriophage IttPL.</title>
        <authorList>
            <person name="Alvi I.A."/>
            <person name="Asif M."/>
            <person name="Tabassum R."/>
            <person name="Abbas Z."/>
            <person name="Rehman S.U."/>
        </authorList>
    </citation>
    <scope>NUCLEOTIDE SEQUENCE [LARGE SCALE GENOMIC DNA]</scope>
</reference>
<sequence>MAEQAAVNGQVEGSSPSVGANFQKRLFALEAESNARYGPYYLLVAQSG</sequence>
<evidence type="ECO:0000313" key="1">
    <source>
        <dbReference type="EMBL" id="QBP28069.1"/>
    </source>
</evidence>
<keyword evidence="2" id="KW-1185">Reference proteome</keyword>
<protein>
    <submittedName>
        <fullName evidence="1">Uncharacterized protein</fullName>
    </submittedName>
</protein>
<name>A0A5B7LVK6_9CAUD</name>
<organism evidence="1 2">
    <name type="scientific">Pseudomonas phage ITTPL</name>
    <dbReference type="NCBI Taxonomy" id="2544984"/>
    <lineage>
        <taxon>Viruses</taxon>
        <taxon>Duplodnaviria</taxon>
        <taxon>Heunggongvirae</taxon>
        <taxon>Uroviricota</taxon>
        <taxon>Caudoviricetes</taxon>
        <taxon>Vandenendeviridae</taxon>
        <taxon>Skurskavirinae</taxon>
        <taxon>Pakpunavirus</taxon>
        <taxon>Pakpunavirus ITTPL</taxon>
    </lineage>
</organism>
<accession>A0A5B7LVK6</accession>
<dbReference type="EMBL" id="MK443264">
    <property type="protein sequence ID" value="QBP28069.1"/>
    <property type="molecule type" value="Genomic_DNA"/>
</dbReference>